<name>A0ABT4QBB0_9BACL</name>
<feature type="domain" description="HTH araC/xylS-type" evidence="5">
    <location>
        <begin position="187"/>
        <end position="285"/>
    </location>
</feature>
<protein>
    <submittedName>
        <fullName evidence="6">AraC family transcriptional regulator</fullName>
    </submittedName>
</protein>
<dbReference type="RefSeq" id="WP_269882623.1">
    <property type="nucleotide sequence ID" value="NZ_JAQAGZ010000010.1"/>
</dbReference>
<keyword evidence="7" id="KW-1185">Reference proteome</keyword>
<dbReference type="InterPro" id="IPR050204">
    <property type="entry name" value="AraC_XylS_family_regulators"/>
</dbReference>
<evidence type="ECO:0000256" key="2">
    <source>
        <dbReference type="ARBA" id="ARBA00023125"/>
    </source>
</evidence>
<organism evidence="6 7">
    <name type="scientific">Paenibacillus gyeongsangnamensis</name>
    <dbReference type="NCBI Taxonomy" id="3388067"/>
    <lineage>
        <taxon>Bacteria</taxon>
        <taxon>Bacillati</taxon>
        <taxon>Bacillota</taxon>
        <taxon>Bacilli</taxon>
        <taxon>Bacillales</taxon>
        <taxon>Paenibacillaceae</taxon>
        <taxon>Paenibacillus</taxon>
    </lineage>
</organism>
<keyword evidence="1" id="KW-0805">Transcription regulation</keyword>
<evidence type="ECO:0000259" key="5">
    <source>
        <dbReference type="PROSITE" id="PS01124"/>
    </source>
</evidence>
<dbReference type="SMART" id="SM00342">
    <property type="entry name" value="HTH_ARAC"/>
    <property type="match status" value="1"/>
</dbReference>
<evidence type="ECO:0000256" key="3">
    <source>
        <dbReference type="ARBA" id="ARBA00023159"/>
    </source>
</evidence>
<dbReference type="SUPFAM" id="SSF51215">
    <property type="entry name" value="Regulatory protein AraC"/>
    <property type="match status" value="1"/>
</dbReference>
<comment type="caution">
    <text evidence="6">The sequence shown here is derived from an EMBL/GenBank/DDBJ whole genome shotgun (WGS) entry which is preliminary data.</text>
</comment>
<dbReference type="EMBL" id="JAQAGZ010000010">
    <property type="protein sequence ID" value="MCZ8514108.1"/>
    <property type="molecule type" value="Genomic_DNA"/>
</dbReference>
<sequence>MLYPHEAYERTSFGFKYLSAPSQPLRLISIGWEHVNSPSYRWHGLHRGGGFAIFQYTLSGRGMFRDGERTFALPKETGFFTVVPSDQEYYYPEGGEGWEFLYVLVAGTDALNHWTELTRAFGPVLSLQGHQEPVRLLSQLYAEICRQPQLDKYTISARLYEWLMSLHRLAEGRDIVRGTEELPDSMRAAVKLMKGQYMMDLSVDDLAEAAGLTKYHFCRQFLKKTGLKPNQYLRKIRVEQAAWLLRHTDKTVDAVARETGFGYTNYFIKVFRSFVGATPQEYRLGQRGDPVYFLRIEP</sequence>
<dbReference type="InterPro" id="IPR037923">
    <property type="entry name" value="HTH-like"/>
</dbReference>
<reference evidence="6 7" key="1">
    <citation type="submission" date="2022-12" db="EMBL/GenBank/DDBJ databases">
        <title>Draft genome sequence of Paenibacillus sp. dW9.</title>
        <authorList>
            <person name="Choi E.-W."/>
            <person name="Kim D.-U."/>
        </authorList>
    </citation>
    <scope>NUCLEOTIDE SEQUENCE [LARGE SCALE GENOMIC DNA]</scope>
    <source>
        <strain evidence="7">dW9</strain>
    </source>
</reference>
<dbReference type="Pfam" id="PF02311">
    <property type="entry name" value="AraC_binding"/>
    <property type="match status" value="1"/>
</dbReference>
<evidence type="ECO:0000256" key="1">
    <source>
        <dbReference type="ARBA" id="ARBA00023015"/>
    </source>
</evidence>
<evidence type="ECO:0000313" key="6">
    <source>
        <dbReference type="EMBL" id="MCZ8514108.1"/>
    </source>
</evidence>
<evidence type="ECO:0000313" key="7">
    <source>
        <dbReference type="Proteomes" id="UP001527882"/>
    </source>
</evidence>
<proteinExistence type="predicted"/>
<accession>A0ABT4QBB0</accession>
<keyword evidence="3" id="KW-0010">Activator</keyword>
<dbReference type="InterPro" id="IPR003313">
    <property type="entry name" value="AraC-bd"/>
</dbReference>
<dbReference type="InterPro" id="IPR020449">
    <property type="entry name" value="Tscrpt_reg_AraC-type_HTH"/>
</dbReference>
<dbReference type="Gene3D" id="2.60.120.280">
    <property type="entry name" value="Regulatory protein AraC"/>
    <property type="match status" value="1"/>
</dbReference>
<dbReference type="InterPro" id="IPR018060">
    <property type="entry name" value="HTH_AraC"/>
</dbReference>
<dbReference type="Proteomes" id="UP001527882">
    <property type="component" value="Unassembled WGS sequence"/>
</dbReference>
<evidence type="ECO:0000256" key="4">
    <source>
        <dbReference type="ARBA" id="ARBA00023163"/>
    </source>
</evidence>
<gene>
    <name evidence="6" type="ORF">O9H85_17080</name>
</gene>
<dbReference type="PRINTS" id="PR00032">
    <property type="entry name" value="HTHARAC"/>
</dbReference>
<dbReference type="Pfam" id="PF12833">
    <property type="entry name" value="HTH_18"/>
    <property type="match status" value="1"/>
</dbReference>
<dbReference type="SUPFAM" id="SSF46689">
    <property type="entry name" value="Homeodomain-like"/>
    <property type="match status" value="2"/>
</dbReference>
<keyword evidence="2" id="KW-0238">DNA-binding</keyword>
<dbReference type="PROSITE" id="PS00041">
    <property type="entry name" value="HTH_ARAC_FAMILY_1"/>
    <property type="match status" value="1"/>
</dbReference>
<dbReference type="PANTHER" id="PTHR46796">
    <property type="entry name" value="HTH-TYPE TRANSCRIPTIONAL ACTIVATOR RHAS-RELATED"/>
    <property type="match status" value="1"/>
</dbReference>
<dbReference type="Gene3D" id="1.10.10.60">
    <property type="entry name" value="Homeodomain-like"/>
    <property type="match status" value="2"/>
</dbReference>
<keyword evidence="4" id="KW-0804">Transcription</keyword>
<dbReference type="InterPro" id="IPR009057">
    <property type="entry name" value="Homeodomain-like_sf"/>
</dbReference>
<dbReference type="PROSITE" id="PS01124">
    <property type="entry name" value="HTH_ARAC_FAMILY_2"/>
    <property type="match status" value="1"/>
</dbReference>
<dbReference type="InterPro" id="IPR018062">
    <property type="entry name" value="HTH_AraC-typ_CS"/>
</dbReference>